<keyword evidence="4 6" id="KW-0949">S-adenosyl-L-methionine</keyword>
<protein>
    <recommendedName>
        <fullName evidence="1">type I protein arginine methyltransferase</fullName>
        <ecNumber evidence="1">2.1.1.319</ecNumber>
    </recommendedName>
</protein>
<dbReference type="AlphaFoldDB" id="A0A9W7EZ72"/>
<dbReference type="EC" id="2.1.1.319" evidence="1"/>
<dbReference type="EMBL" id="BRXY01000483">
    <property type="protein sequence ID" value="GMH97203.1"/>
    <property type="molecule type" value="Genomic_DNA"/>
</dbReference>
<evidence type="ECO:0000256" key="5">
    <source>
        <dbReference type="ARBA" id="ARBA00049303"/>
    </source>
</evidence>
<evidence type="ECO:0000256" key="6">
    <source>
        <dbReference type="PROSITE-ProRule" id="PRU01015"/>
    </source>
</evidence>
<dbReference type="OrthoDB" id="7848332at2759"/>
<dbReference type="InterPro" id="IPR025799">
    <property type="entry name" value="Arg_MeTrfase"/>
</dbReference>
<feature type="region of interest" description="Disordered" evidence="7">
    <location>
        <begin position="192"/>
        <end position="215"/>
    </location>
</feature>
<name>A0A9W7EZ72_9STRA</name>
<dbReference type="InterPro" id="IPR029063">
    <property type="entry name" value="SAM-dependent_MTases_sf"/>
</dbReference>
<dbReference type="Pfam" id="PF22528">
    <property type="entry name" value="PRMT_C"/>
    <property type="match status" value="1"/>
</dbReference>
<dbReference type="Pfam" id="PF13649">
    <property type="entry name" value="Methyltransf_25"/>
    <property type="match status" value="1"/>
</dbReference>
<evidence type="ECO:0000313" key="10">
    <source>
        <dbReference type="EMBL" id="GMH97203.1"/>
    </source>
</evidence>
<evidence type="ECO:0000256" key="3">
    <source>
        <dbReference type="ARBA" id="ARBA00022679"/>
    </source>
</evidence>
<dbReference type="Gene3D" id="2.70.160.11">
    <property type="entry name" value="Hnrnp arginine n-methyltransferase1"/>
    <property type="match status" value="1"/>
</dbReference>
<evidence type="ECO:0000256" key="2">
    <source>
        <dbReference type="ARBA" id="ARBA00022603"/>
    </source>
</evidence>
<dbReference type="GO" id="GO:0005634">
    <property type="term" value="C:nucleus"/>
    <property type="evidence" value="ECO:0007669"/>
    <property type="project" value="TreeGrafter"/>
</dbReference>
<feature type="domain" description="Methyltransferase" evidence="8">
    <location>
        <begin position="263"/>
        <end position="362"/>
    </location>
</feature>
<proteinExistence type="predicted"/>
<accession>A0A9W7EZ72</accession>
<organism evidence="10 11">
    <name type="scientific">Triparma strigata</name>
    <dbReference type="NCBI Taxonomy" id="1606541"/>
    <lineage>
        <taxon>Eukaryota</taxon>
        <taxon>Sar</taxon>
        <taxon>Stramenopiles</taxon>
        <taxon>Ochrophyta</taxon>
        <taxon>Bolidophyceae</taxon>
        <taxon>Parmales</taxon>
        <taxon>Triparmaceae</taxon>
        <taxon>Triparma</taxon>
    </lineage>
</organism>
<evidence type="ECO:0000256" key="7">
    <source>
        <dbReference type="SAM" id="MobiDB-lite"/>
    </source>
</evidence>
<comment type="caution">
    <text evidence="10">The sequence shown here is derived from an EMBL/GenBank/DDBJ whole genome shotgun (WGS) entry which is preliminary data.</text>
</comment>
<dbReference type="InterPro" id="IPR055135">
    <property type="entry name" value="PRMT_dom"/>
</dbReference>
<evidence type="ECO:0000259" key="8">
    <source>
        <dbReference type="Pfam" id="PF13649"/>
    </source>
</evidence>
<dbReference type="PROSITE" id="PS51678">
    <property type="entry name" value="SAM_MT_PRMT"/>
    <property type="match status" value="1"/>
</dbReference>
<dbReference type="SUPFAM" id="SSF53335">
    <property type="entry name" value="S-adenosyl-L-methionine-dependent methyltransferases"/>
    <property type="match status" value="1"/>
</dbReference>
<evidence type="ECO:0000256" key="4">
    <source>
        <dbReference type="ARBA" id="ARBA00022691"/>
    </source>
</evidence>
<dbReference type="GO" id="GO:0035242">
    <property type="term" value="F:protein-arginine omega-N asymmetric methyltransferase activity"/>
    <property type="evidence" value="ECO:0007669"/>
    <property type="project" value="UniProtKB-EC"/>
</dbReference>
<reference evidence="11" key="1">
    <citation type="journal article" date="2023" name="Commun. Biol.">
        <title>Genome analysis of Parmales, the sister group of diatoms, reveals the evolutionary specialization of diatoms from phago-mixotrophs to photoautotrophs.</title>
        <authorList>
            <person name="Ban H."/>
            <person name="Sato S."/>
            <person name="Yoshikawa S."/>
            <person name="Yamada K."/>
            <person name="Nakamura Y."/>
            <person name="Ichinomiya M."/>
            <person name="Sato N."/>
            <person name="Blanc-Mathieu R."/>
            <person name="Endo H."/>
            <person name="Kuwata A."/>
            <person name="Ogata H."/>
        </authorList>
    </citation>
    <scope>NUCLEOTIDE SEQUENCE [LARGE SCALE GENOMIC DNA]</scope>
    <source>
        <strain evidence="11">NIES 3701</strain>
    </source>
</reference>
<sequence length="543" mass="61208">MSSSSDSDSEWSSDSEFGDLYASAFPLFNDIVTPPTIPTSLQESLKQDCDNGFDLLAILHTKIFPTLQKHIMHPLQDDYVLIRLINNLREDPSNPASCLAPLPAPADYDVDTNGPVLPSGEIYAFQQSKYFKPLLEDDGYIASLDALREAYESRFDLKASRDDEDDEVEQVETVEVLKAKLLAAQKLIKDLTTRSSLPSPPPSKPQKNTSSYIPPPSVDSDSYYFNSYSHSSIHHTMLSDVHRTQSYKTSILTNPSIFKNKNVLDVGCGTGILSHFALKAGSRCVVGVDDSNMLRHALEVSRNLNIGEELIFIRGKIEEVVIPEEVEQFDVIVSEWMGYGLLYETMLPSVIYAREKYLREGGTMWPNKCEMFMELGSDTRTTFWDDVYGIDMSPMKAVVEAERYLEASVEIVKPEIIVSGRHMFWEADLNKVKDEELDFVRPFEIKAVKKTSVNCLVVTFDCDFDMSSPSPVKLTTSVQTEATHWQHVVLWLEPTRLPALEGGESFRGNVKVERKKDNHRDIEFTVEWEGGGLKGKQKWGIVS</sequence>
<dbReference type="GO" id="GO:0042054">
    <property type="term" value="F:histone methyltransferase activity"/>
    <property type="evidence" value="ECO:0007669"/>
    <property type="project" value="TreeGrafter"/>
</dbReference>
<gene>
    <name evidence="10" type="ORF">TrST_g8897</name>
</gene>
<dbReference type="Gene3D" id="3.40.50.150">
    <property type="entry name" value="Vaccinia Virus protein VP39"/>
    <property type="match status" value="1"/>
</dbReference>
<evidence type="ECO:0000313" key="11">
    <source>
        <dbReference type="Proteomes" id="UP001165085"/>
    </source>
</evidence>
<dbReference type="InterPro" id="IPR041698">
    <property type="entry name" value="Methyltransf_25"/>
</dbReference>
<dbReference type="CDD" id="cd02440">
    <property type="entry name" value="AdoMet_MTases"/>
    <property type="match status" value="1"/>
</dbReference>
<dbReference type="PANTHER" id="PTHR11006:SF53">
    <property type="entry name" value="PROTEIN ARGININE N-METHYLTRANSFERASE 3"/>
    <property type="match status" value="1"/>
</dbReference>
<dbReference type="Proteomes" id="UP001165085">
    <property type="component" value="Unassembled WGS sequence"/>
</dbReference>
<evidence type="ECO:0000256" key="1">
    <source>
        <dbReference type="ARBA" id="ARBA00011925"/>
    </source>
</evidence>
<evidence type="ECO:0000259" key="9">
    <source>
        <dbReference type="Pfam" id="PF22528"/>
    </source>
</evidence>
<keyword evidence="2 6" id="KW-0489">Methyltransferase</keyword>
<dbReference type="PANTHER" id="PTHR11006">
    <property type="entry name" value="PROTEIN ARGININE N-METHYLTRANSFERASE"/>
    <property type="match status" value="1"/>
</dbReference>
<dbReference type="FunFam" id="3.40.50.150:FF:000003">
    <property type="entry name" value="Blast:Protein arginine N-methyltransferase 1"/>
    <property type="match status" value="1"/>
</dbReference>
<keyword evidence="3 6" id="KW-0808">Transferase</keyword>
<keyword evidence="11" id="KW-1185">Reference proteome</keyword>
<comment type="catalytic activity">
    <reaction evidence="5">
        <text>L-arginyl-[protein] + S-adenosyl-L-methionine = N(omega)-methyl-L-arginyl-[protein] + S-adenosyl-L-homocysteine + H(+)</text>
        <dbReference type="Rhea" id="RHEA:48100"/>
        <dbReference type="Rhea" id="RHEA-COMP:10532"/>
        <dbReference type="Rhea" id="RHEA-COMP:11990"/>
        <dbReference type="ChEBI" id="CHEBI:15378"/>
        <dbReference type="ChEBI" id="CHEBI:29965"/>
        <dbReference type="ChEBI" id="CHEBI:57856"/>
        <dbReference type="ChEBI" id="CHEBI:59789"/>
        <dbReference type="ChEBI" id="CHEBI:65280"/>
    </reaction>
    <physiologicalReaction direction="left-to-right" evidence="5">
        <dbReference type="Rhea" id="RHEA:48101"/>
    </physiologicalReaction>
</comment>
<dbReference type="GO" id="GO:0032259">
    <property type="term" value="P:methylation"/>
    <property type="evidence" value="ECO:0007669"/>
    <property type="project" value="UniProtKB-KW"/>
</dbReference>
<feature type="domain" description="Protein arginine N-methyltransferase" evidence="9">
    <location>
        <begin position="378"/>
        <end position="529"/>
    </location>
</feature>